<dbReference type="OrthoDB" id="6658216at2"/>
<accession>A0A0F7KE29</accession>
<proteinExistence type="predicted"/>
<protein>
    <recommendedName>
        <fullName evidence="3">CopG family transcriptional regulator</fullName>
    </recommendedName>
</protein>
<dbReference type="AlphaFoldDB" id="A0A0F7KE29"/>
<dbReference type="KEGG" id="nco:AAW31_05230"/>
<keyword evidence="2" id="KW-1185">Reference proteome</keyword>
<organism evidence="1 2">
    <name type="scientific">Nitrosomonas communis</name>
    <dbReference type="NCBI Taxonomy" id="44574"/>
    <lineage>
        <taxon>Bacteria</taxon>
        <taxon>Pseudomonadati</taxon>
        <taxon>Pseudomonadota</taxon>
        <taxon>Betaproteobacteria</taxon>
        <taxon>Nitrosomonadales</taxon>
        <taxon>Nitrosomonadaceae</taxon>
        <taxon>Nitrosomonas</taxon>
    </lineage>
</organism>
<gene>
    <name evidence="1" type="ORF">AAW31_05230</name>
</gene>
<evidence type="ECO:0008006" key="3">
    <source>
        <dbReference type="Google" id="ProtNLM"/>
    </source>
</evidence>
<reference evidence="2" key="1">
    <citation type="submission" date="2015-05" db="EMBL/GenBank/DDBJ databases">
        <title>Draft genome of Nitrosomonas communis strain Nm2.</title>
        <authorList>
            <person name="Kozlowski J.A."/>
            <person name="Kits K.D."/>
            <person name="Stein L.Y."/>
        </authorList>
    </citation>
    <scope>NUCLEOTIDE SEQUENCE [LARGE SCALE GENOMIC DNA]</scope>
    <source>
        <strain evidence="2">Nm2</strain>
    </source>
</reference>
<name>A0A0F7KE29_9PROT</name>
<dbReference type="EMBL" id="CP011451">
    <property type="protein sequence ID" value="AKH37343.1"/>
    <property type="molecule type" value="Genomic_DNA"/>
</dbReference>
<evidence type="ECO:0000313" key="1">
    <source>
        <dbReference type="EMBL" id="AKH37343.1"/>
    </source>
</evidence>
<reference evidence="1 2" key="2">
    <citation type="journal article" date="2016" name="Genome Announc.">
        <title>Genome Sequence of Nitrosomonas communis Strain Nm2, a Mesophilic Ammonia-Oxidizing Bacterium Isolated from Mediterranean Soil.</title>
        <authorList>
            <person name="Kozlowski J.A."/>
            <person name="Kits K.D."/>
            <person name="Stein L.Y."/>
        </authorList>
    </citation>
    <scope>NUCLEOTIDE SEQUENCE [LARGE SCALE GENOMIC DNA]</scope>
    <source>
        <strain evidence="1 2">Nm2</strain>
    </source>
</reference>
<dbReference type="Proteomes" id="UP000034156">
    <property type="component" value="Chromosome"/>
</dbReference>
<evidence type="ECO:0000313" key="2">
    <source>
        <dbReference type="Proteomes" id="UP000034156"/>
    </source>
</evidence>
<sequence length="94" mass="10802">MFPESSKESLHENRPMVSITISVPADVEDSMKKIALLRGFTEYQAMLKSYINEGLRRDEYRYSGISMARFIEALKEYGVPDTVIQQATRNLIEP</sequence>